<reference evidence="1" key="1">
    <citation type="submission" date="2014-11" db="EMBL/GenBank/DDBJ databases">
        <authorList>
            <person name="Amaro Gonzalez C."/>
        </authorList>
    </citation>
    <scope>NUCLEOTIDE SEQUENCE</scope>
</reference>
<protein>
    <submittedName>
        <fullName evidence="1">Uncharacterized protein</fullName>
    </submittedName>
</protein>
<reference evidence="1" key="2">
    <citation type="journal article" date="2015" name="Fish Shellfish Immunol.">
        <title>Early steps in the European eel (Anguilla anguilla)-Vibrio vulnificus interaction in the gills: Role of the RtxA13 toxin.</title>
        <authorList>
            <person name="Callol A."/>
            <person name="Pajuelo D."/>
            <person name="Ebbesson L."/>
            <person name="Teles M."/>
            <person name="MacKenzie S."/>
            <person name="Amaro C."/>
        </authorList>
    </citation>
    <scope>NUCLEOTIDE SEQUENCE</scope>
</reference>
<dbReference type="EMBL" id="GBXM01101939">
    <property type="protein sequence ID" value="JAH06638.1"/>
    <property type="molecule type" value="Transcribed_RNA"/>
</dbReference>
<proteinExistence type="predicted"/>
<evidence type="ECO:0000313" key="1">
    <source>
        <dbReference type="EMBL" id="JAH06638.1"/>
    </source>
</evidence>
<sequence length="37" mass="4049">MKNVSIVSQDCTSLLCVGLARNSLELTSDFEADVYII</sequence>
<name>A0A0E9PRZ0_ANGAN</name>
<accession>A0A0E9PRZ0</accession>
<organism evidence="1">
    <name type="scientific">Anguilla anguilla</name>
    <name type="common">European freshwater eel</name>
    <name type="synonym">Muraena anguilla</name>
    <dbReference type="NCBI Taxonomy" id="7936"/>
    <lineage>
        <taxon>Eukaryota</taxon>
        <taxon>Metazoa</taxon>
        <taxon>Chordata</taxon>
        <taxon>Craniata</taxon>
        <taxon>Vertebrata</taxon>
        <taxon>Euteleostomi</taxon>
        <taxon>Actinopterygii</taxon>
        <taxon>Neopterygii</taxon>
        <taxon>Teleostei</taxon>
        <taxon>Anguilliformes</taxon>
        <taxon>Anguillidae</taxon>
        <taxon>Anguilla</taxon>
    </lineage>
</organism>
<dbReference type="AlphaFoldDB" id="A0A0E9PRZ0"/>